<dbReference type="InterPro" id="IPR012340">
    <property type="entry name" value="NA-bd_OB-fold"/>
</dbReference>
<reference evidence="1" key="1">
    <citation type="submission" date="2022-08" db="UniProtKB">
        <authorList>
            <consortium name="EnsemblMetazoa"/>
        </authorList>
    </citation>
    <scope>IDENTIFICATION</scope>
    <source>
        <strain evidence="1">05x7-T-G4-1.051#20</strain>
    </source>
</reference>
<evidence type="ECO:0000313" key="2">
    <source>
        <dbReference type="Proteomes" id="UP000005408"/>
    </source>
</evidence>
<accession>A0A8W8JZX0</accession>
<dbReference type="SUPFAM" id="SSF50249">
    <property type="entry name" value="Nucleic acid-binding proteins"/>
    <property type="match status" value="1"/>
</dbReference>
<sequence length="303" mass="33749">MKTLHEIFESGGQSSAPYNTALKVVVCGIGQVVQYRNASGDQRESVTVGFADQSMAAKGTLYDMTKKDTLRVGSTVMLMNSIIKKDMKTIVITNKSKVLKTSPLEDVPRERIQEGHALACPPPAETVEIKAVHTSPVKTLLTIRGQIISEEMERTVKVGGVDTSVRALRVKDESAVCKVTLWRDFAKRKTSVGSHIKLTDVAVQLFNDEKSLSTTSRTTLQEVESPEVNKTMTFIAFEWIDSEFLTLTADTEDFPEFSISKETLKIALQCTETEEVEECLLRKLPLRANINFKEREILQITVC</sequence>
<dbReference type="AlphaFoldDB" id="A0A8W8JZX0"/>
<dbReference type="RefSeq" id="XP_011430237.1">
    <property type="nucleotide sequence ID" value="XM_011431935.4"/>
</dbReference>
<keyword evidence="2" id="KW-1185">Reference proteome</keyword>
<dbReference type="Gene3D" id="2.40.50.140">
    <property type="entry name" value="Nucleic acid-binding proteins"/>
    <property type="match status" value="1"/>
</dbReference>
<dbReference type="Proteomes" id="UP000005408">
    <property type="component" value="Unassembled WGS sequence"/>
</dbReference>
<proteinExistence type="predicted"/>
<dbReference type="RefSeq" id="XP_065925763.1">
    <property type="nucleotide sequence ID" value="XM_066069691.1"/>
</dbReference>
<name>A0A8W8JZX0_MAGGI</name>
<dbReference type="KEGG" id="crg:105330318"/>
<dbReference type="GeneID" id="136270859"/>
<dbReference type="GeneID" id="105330318"/>
<dbReference type="EnsemblMetazoa" id="G21802.1">
    <property type="protein sequence ID" value="G21802.1:cds"/>
    <property type="gene ID" value="G21802"/>
</dbReference>
<evidence type="ECO:0000313" key="1">
    <source>
        <dbReference type="EnsemblMetazoa" id="G21802.1:cds"/>
    </source>
</evidence>
<organism evidence="1 2">
    <name type="scientific">Magallana gigas</name>
    <name type="common">Pacific oyster</name>
    <name type="synonym">Crassostrea gigas</name>
    <dbReference type="NCBI Taxonomy" id="29159"/>
    <lineage>
        <taxon>Eukaryota</taxon>
        <taxon>Metazoa</taxon>
        <taxon>Spiralia</taxon>
        <taxon>Lophotrochozoa</taxon>
        <taxon>Mollusca</taxon>
        <taxon>Bivalvia</taxon>
        <taxon>Autobranchia</taxon>
        <taxon>Pteriomorphia</taxon>
        <taxon>Ostreida</taxon>
        <taxon>Ostreoidea</taxon>
        <taxon>Ostreidae</taxon>
        <taxon>Magallana</taxon>
    </lineage>
</organism>
<protein>
    <submittedName>
        <fullName evidence="1">Uncharacterized protein</fullName>
    </submittedName>
</protein>